<gene>
    <name evidence="10" type="ORF">NL394_23835</name>
</gene>
<keyword evidence="7 8" id="KW-0472">Membrane</keyword>
<evidence type="ECO:0000313" key="11">
    <source>
        <dbReference type="Proteomes" id="UP001163293"/>
    </source>
</evidence>
<sequence>MISWIRRCWGTREQGADVDVRDEQSDINPIDTAWRIHQAQSDWTSKVDAKAAFAFAIESAAIATVVGLTAKDRLFSNLDQWWLVLLFVLGLILLLAAAGLAALVVIPRLRKDAAAKEARDNFIYFGHARLWNAAQLEDALRSQDILPQLSRQIINMAEIAWVKHIRVQWSFGLAIAGGVLLVACGLLGVG</sequence>
<organism evidence="10 11">
    <name type="scientific">Paenarthrobacter ureafaciens</name>
    <dbReference type="NCBI Taxonomy" id="37931"/>
    <lineage>
        <taxon>Bacteria</taxon>
        <taxon>Bacillati</taxon>
        <taxon>Actinomycetota</taxon>
        <taxon>Actinomycetes</taxon>
        <taxon>Micrococcales</taxon>
        <taxon>Micrococcaceae</taxon>
        <taxon>Paenarthrobacter</taxon>
    </lineage>
</organism>
<comment type="subcellular location">
    <subcellularLocation>
        <location evidence="1">Cell membrane</location>
    </subcellularLocation>
</comment>
<evidence type="ECO:0000256" key="5">
    <source>
        <dbReference type="ARBA" id="ARBA00022989"/>
    </source>
</evidence>
<dbReference type="GO" id="GO:0000166">
    <property type="term" value="F:nucleotide binding"/>
    <property type="evidence" value="ECO:0007669"/>
    <property type="project" value="UniProtKB-KW"/>
</dbReference>
<keyword evidence="5 8" id="KW-1133">Transmembrane helix</keyword>
<dbReference type="AlphaFoldDB" id="A0AAX3EQ11"/>
<evidence type="ECO:0000256" key="3">
    <source>
        <dbReference type="ARBA" id="ARBA00022692"/>
    </source>
</evidence>
<evidence type="ECO:0000256" key="4">
    <source>
        <dbReference type="ARBA" id="ARBA00022741"/>
    </source>
</evidence>
<geneLocation type="plasmid" evidence="10 11">
    <name>unnamed6</name>
</geneLocation>
<keyword evidence="4" id="KW-0547">Nucleotide-binding</keyword>
<keyword evidence="10" id="KW-0614">Plasmid</keyword>
<dbReference type="GO" id="GO:0051607">
    <property type="term" value="P:defense response to virus"/>
    <property type="evidence" value="ECO:0007669"/>
    <property type="project" value="UniProtKB-KW"/>
</dbReference>
<feature type="domain" description="Pycsar effector protein" evidence="9">
    <location>
        <begin position="32"/>
        <end position="186"/>
    </location>
</feature>
<evidence type="ECO:0000256" key="6">
    <source>
        <dbReference type="ARBA" id="ARBA00023118"/>
    </source>
</evidence>
<protein>
    <submittedName>
        <fullName evidence="10">DUF5706 domain-containing protein</fullName>
    </submittedName>
</protein>
<keyword evidence="2" id="KW-1003">Cell membrane</keyword>
<dbReference type="Pfam" id="PF18967">
    <property type="entry name" value="PycTM"/>
    <property type="match status" value="1"/>
</dbReference>
<keyword evidence="11" id="KW-1185">Reference proteome</keyword>
<evidence type="ECO:0000256" key="8">
    <source>
        <dbReference type="SAM" id="Phobius"/>
    </source>
</evidence>
<feature type="transmembrane region" description="Helical" evidence="8">
    <location>
        <begin position="51"/>
        <end position="70"/>
    </location>
</feature>
<accession>A0AAX3EQ11</accession>
<keyword evidence="3 8" id="KW-0812">Transmembrane</keyword>
<dbReference type="EMBL" id="CP101191">
    <property type="protein sequence ID" value="UYW00228.1"/>
    <property type="molecule type" value="Genomic_DNA"/>
</dbReference>
<dbReference type="GO" id="GO:0005886">
    <property type="term" value="C:plasma membrane"/>
    <property type="evidence" value="ECO:0007669"/>
    <property type="project" value="UniProtKB-SubCell"/>
</dbReference>
<proteinExistence type="predicted"/>
<dbReference type="RefSeq" id="WP_264450241.1">
    <property type="nucleotide sequence ID" value="NZ_CP101191.1"/>
</dbReference>
<feature type="transmembrane region" description="Helical" evidence="8">
    <location>
        <begin position="82"/>
        <end position="106"/>
    </location>
</feature>
<dbReference type="Proteomes" id="UP001163293">
    <property type="component" value="Plasmid unnamed6"/>
</dbReference>
<evidence type="ECO:0000256" key="1">
    <source>
        <dbReference type="ARBA" id="ARBA00004236"/>
    </source>
</evidence>
<evidence type="ECO:0000259" key="9">
    <source>
        <dbReference type="Pfam" id="PF18967"/>
    </source>
</evidence>
<name>A0AAX3EQ11_PAEUR</name>
<reference evidence="10" key="1">
    <citation type="submission" date="2022-07" db="EMBL/GenBank/DDBJ databases">
        <authorList>
            <person name="Wu T."/>
        </authorList>
    </citation>
    <scope>NUCLEOTIDE SEQUENCE</scope>
    <source>
        <strain evidence="10">SD-1</strain>
        <plasmid evidence="10">unnamed6</plasmid>
    </source>
</reference>
<evidence type="ECO:0000256" key="2">
    <source>
        <dbReference type="ARBA" id="ARBA00022475"/>
    </source>
</evidence>
<feature type="transmembrane region" description="Helical" evidence="8">
    <location>
        <begin position="169"/>
        <end position="189"/>
    </location>
</feature>
<evidence type="ECO:0000313" key="10">
    <source>
        <dbReference type="EMBL" id="UYW00228.1"/>
    </source>
</evidence>
<keyword evidence="6" id="KW-0051">Antiviral defense</keyword>
<evidence type="ECO:0000256" key="7">
    <source>
        <dbReference type="ARBA" id="ARBA00023136"/>
    </source>
</evidence>
<dbReference type="InterPro" id="IPR043760">
    <property type="entry name" value="PycTM_dom"/>
</dbReference>